<organism evidence="2 3">
    <name type="scientific">Prunus persica</name>
    <name type="common">Peach</name>
    <name type="synonym">Amygdalus persica</name>
    <dbReference type="NCBI Taxonomy" id="3760"/>
    <lineage>
        <taxon>Eukaryota</taxon>
        <taxon>Viridiplantae</taxon>
        <taxon>Streptophyta</taxon>
        <taxon>Embryophyta</taxon>
        <taxon>Tracheophyta</taxon>
        <taxon>Spermatophyta</taxon>
        <taxon>Magnoliopsida</taxon>
        <taxon>eudicotyledons</taxon>
        <taxon>Gunneridae</taxon>
        <taxon>Pentapetalae</taxon>
        <taxon>rosids</taxon>
        <taxon>fabids</taxon>
        <taxon>Rosales</taxon>
        <taxon>Rosaceae</taxon>
        <taxon>Amygdaloideae</taxon>
        <taxon>Amygdaleae</taxon>
        <taxon>Prunus</taxon>
    </lineage>
</organism>
<evidence type="ECO:0000313" key="3">
    <source>
        <dbReference type="Proteomes" id="UP000006882"/>
    </source>
</evidence>
<accession>A0A251NME5</accession>
<reference evidence="2 3" key="1">
    <citation type="journal article" date="2013" name="Nat. Genet.">
        <title>The high-quality draft genome of peach (Prunus persica) identifies unique patterns of genetic diversity, domestication and genome evolution.</title>
        <authorList>
            <consortium name="International Peach Genome Initiative"/>
            <person name="Verde I."/>
            <person name="Abbott A.G."/>
            <person name="Scalabrin S."/>
            <person name="Jung S."/>
            <person name="Shu S."/>
            <person name="Marroni F."/>
            <person name="Zhebentyayeva T."/>
            <person name="Dettori M.T."/>
            <person name="Grimwood J."/>
            <person name="Cattonaro F."/>
            <person name="Zuccolo A."/>
            <person name="Rossini L."/>
            <person name="Jenkins J."/>
            <person name="Vendramin E."/>
            <person name="Meisel L.A."/>
            <person name="Decroocq V."/>
            <person name="Sosinski B."/>
            <person name="Prochnik S."/>
            <person name="Mitros T."/>
            <person name="Policriti A."/>
            <person name="Cipriani G."/>
            <person name="Dondini L."/>
            <person name="Ficklin S."/>
            <person name="Goodstein D.M."/>
            <person name="Xuan P."/>
            <person name="Del Fabbro C."/>
            <person name="Aramini V."/>
            <person name="Copetti D."/>
            <person name="Gonzalez S."/>
            <person name="Horner D.S."/>
            <person name="Falchi R."/>
            <person name="Lucas S."/>
            <person name="Mica E."/>
            <person name="Maldonado J."/>
            <person name="Lazzari B."/>
            <person name="Bielenberg D."/>
            <person name="Pirona R."/>
            <person name="Miculan M."/>
            <person name="Barakat A."/>
            <person name="Testolin R."/>
            <person name="Stella A."/>
            <person name="Tartarini S."/>
            <person name="Tonutti P."/>
            <person name="Arus P."/>
            <person name="Orellana A."/>
            <person name="Wells C."/>
            <person name="Main D."/>
            <person name="Vizzotto G."/>
            <person name="Silva H."/>
            <person name="Salamini F."/>
            <person name="Schmutz J."/>
            <person name="Morgante M."/>
            <person name="Rokhsar D.S."/>
        </authorList>
    </citation>
    <scope>NUCLEOTIDE SEQUENCE [LARGE SCALE GENOMIC DNA]</scope>
    <source>
        <strain evidence="3">cv. Nemared</strain>
    </source>
</reference>
<feature type="transmembrane region" description="Helical" evidence="1">
    <location>
        <begin position="21"/>
        <end position="43"/>
    </location>
</feature>
<dbReference type="eggNOG" id="ENOG502SQJ1">
    <property type="taxonomic scope" value="Eukaryota"/>
</dbReference>
<protein>
    <recommendedName>
        <fullName evidence="4">RRM domain-containing protein</fullName>
    </recommendedName>
</protein>
<keyword evidence="1" id="KW-0812">Transmembrane</keyword>
<keyword evidence="3" id="KW-1185">Reference proteome</keyword>
<proteinExistence type="predicted"/>
<gene>
    <name evidence="2" type="ORF">PRUPE_6G092000</name>
</gene>
<keyword evidence="1" id="KW-0472">Membrane</keyword>
<dbReference type="AlphaFoldDB" id="A0A251NME5"/>
<keyword evidence="1" id="KW-1133">Transmembrane helix</keyword>
<name>A0A251NME5_PRUPE</name>
<dbReference type="PANTHER" id="PTHR33527">
    <property type="entry name" value="OS07G0274300 PROTEIN"/>
    <property type="match status" value="1"/>
</dbReference>
<dbReference type="Proteomes" id="UP000006882">
    <property type="component" value="Chromosome G6"/>
</dbReference>
<evidence type="ECO:0000256" key="1">
    <source>
        <dbReference type="SAM" id="Phobius"/>
    </source>
</evidence>
<sequence>MKSSDRALEDLKLFHTIDRNIYYRLLMGLGFDPILSKYIVALWHTLERQSIGQKFMMNTLLLHDPFFNDLANESFELLKRLYSDCVHPPFEDIDSQFPKLRLLVPVKVSLSSVFNNKENTKKIMEEFVNEVLERAFSDIVPIYPYLAFIPQPIVSQQPLLHLMNGLIVQQGFQNSLNLCVDPNVVEAQPSLPAQEACDERPDRHQPNAERNERTLFLTFSRGHPVSEEELRGFFTRKFGECIEAICMGAEEGNSQPLFARAVVKSSSDITKILVGVDDSGKAKFSIHGKDVIVRRFFPRQNK</sequence>
<dbReference type="STRING" id="3760.A0A251NME5"/>
<dbReference type="EMBL" id="CM007656">
    <property type="protein sequence ID" value="ONI00501.1"/>
    <property type="molecule type" value="Genomic_DNA"/>
</dbReference>
<evidence type="ECO:0008006" key="4">
    <source>
        <dbReference type="Google" id="ProtNLM"/>
    </source>
</evidence>
<dbReference type="PANTHER" id="PTHR33527:SF16">
    <property type="entry name" value="RRM DOMAIN-CONTAINING PROTEIN"/>
    <property type="match status" value="1"/>
</dbReference>
<dbReference type="Gramene" id="ONI00501">
    <property type="protein sequence ID" value="ONI00501"/>
    <property type="gene ID" value="PRUPE_6G092000"/>
</dbReference>
<evidence type="ECO:0000313" key="2">
    <source>
        <dbReference type="EMBL" id="ONI00501.1"/>
    </source>
</evidence>